<evidence type="ECO:0000313" key="4">
    <source>
        <dbReference type="EMBL" id="OIQ85272.1"/>
    </source>
</evidence>
<dbReference type="Gene3D" id="1.10.287.110">
    <property type="entry name" value="DnaJ domain"/>
    <property type="match status" value="1"/>
</dbReference>
<comment type="similarity">
    <text evidence="1">Belongs to the HscB family.</text>
</comment>
<dbReference type="InterPro" id="IPR036386">
    <property type="entry name" value="HscB_C_sf"/>
</dbReference>
<evidence type="ECO:0000256" key="1">
    <source>
        <dbReference type="ARBA" id="ARBA00010476"/>
    </source>
</evidence>
<dbReference type="NCBIfam" id="TIGR00714">
    <property type="entry name" value="hscB"/>
    <property type="match status" value="1"/>
</dbReference>
<dbReference type="SUPFAM" id="SSF47144">
    <property type="entry name" value="HSC20 (HSCB), C-terminal oligomerisation domain"/>
    <property type="match status" value="1"/>
</dbReference>
<dbReference type="AlphaFoldDB" id="A0A1J5QPH0"/>
<dbReference type="InterPro" id="IPR001623">
    <property type="entry name" value="DnaJ_domain"/>
</dbReference>
<dbReference type="Pfam" id="PF07743">
    <property type="entry name" value="HSCB_C"/>
    <property type="match status" value="1"/>
</dbReference>
<feature type="domain" description="J" evidence="3">
    <location>
        <begin position="5"/>
        <end position="79"/>
    </location>
</feature>
<accession>A0A1J5QPH0</accession>
<dbReference type="SMART" id="SM00271">
    <property type="entry name" value="DnaJ"/>
    <property type="match status" value="1"/>
</dbReference>
<dbReference type="InterPro" id="IPR009073">
    <property type="entry name" value="HscB_oligo_C"/>
</dbReference>
<dbReference type="GO" id="GO:1990230">
    <property type="term" value="C:iron-sulfur cluster transfer complex"/>
    <property type="evidence" value="ECO:0007669"/>
    <property type="project" value="TreeGrafter"/>
</dbReference>
<sequence length="174" mass="19982">MLNKNFFELFSLPVSFAIDLAQLDQNYRSLQAEVHPDRFAAAAPAERRHSLQLATRVNEAYQTLKSPVARARYLLQMNGVDTQEETNTAMPAGFLMQQMEWRETIEEGSAARDIDALDELQHELLRTATALETELHESIDQHRDYAHAAQSVRKLRFLDKVRDEIERAIDALDE</sequence>
<dbReference type="PANTHER" id="PTHR14021:SF15">
    <property type="entry name" value="IRON-SULFUR CLUSTER CO-CHAPERONE PROTEIN HSCB"/>
    <property type="match status" value="1"/>
</dbReference>
<dbReference type="GO" id="GO:0051259">
    <property type="term" value="P:protein complex oligomerization"/>
    <property type="evidence" value="ECO:0007669"/>
    <property type="project" value="InterPro"/>
</dbReference>
<evidence type="ECO:0000256" key="2">
    <source>
        <dbReference type="ARBA" id="ARBA00023186"/>
    </source>
</evidence>
<dbReference type="InterPro" id="IPR036869">
    <property type="entry name" value="J_dom_sf"/>
</dbReference>
<gene>
    <name evidence="4" type="ORF">GALL_329010</name>
</gene>
<dbReference type="InterPro" id="IPR004640">
    <property type="entry name" value="HscB"/>
</dbReference>
<dbReference type="PANTHER" id="PTHR14021">
    <property type="entry name" value="IRON-SULFUR CLUSTER CO-CHAPERONE PROTEIN HSCB"/>
    <property type="match status" value="1"/>
</dbReference>
<name>A0A1J5QPH0_9ZZZZ</name>
<proteinExistence type="inferred from homology"/>
<dbReference type="GO" id="GO:0051087">
    <property type="term" value="F:protein-folding chaperone binding"/>
    <property type="evidence" value="ECO:0007669"/>
    <property type="project" value="InterPro"/>
</dbReference>
<comment type="caution">
    <text evidence="4">The sequence shown here is derived from an EMBL/GenBank/DDBJ whole genome shotgun (WGS) entry which is preliminary data.</text>
</comment>
<dbReference type="NCBIfam" id="NF002935">
    <property type="entry name" value="PRK03578.1"/>
    <property type="match status" value="1"/>
</dbReference>
<evidence type="ECO:0000259" key="3">
    <source>
        <dbReference type="PROSITE" id="PS50076"/>
    </source>
</evidence>
<dbReference type="HAMAP" id="MF_00682">
    <property type="entry name" value="HscB"/>
    <property type="match status" value="1"/>
</dbReference>
<reference evidence="4" key="1">
    <citation type="submission" date="2016-10" db="EMBL/GenBank/DDBJ databases">
        <title>Sequence of Gallionella enrichment culture.</title>
        <authorList>
            <person name="Poehlein A."/>
            <person name="Muehling M."/>
            <person name="Daniel R."/>
        </authorList>
    </citation>
    <scope>NUCLEOTIDE SEQUENCE</scope>
</reference>
<dbReference type="PROSITE" id="PS50076">
    <property type="entry name" value="DNAJ_2"/>
    <property type="match status" value="1"/>
</dbReference>
<organism evidence="4">
    <name type="scientific">mine drainage metagenome</name>
    <dbReference type="NCBI Taxonomy" id="410659"/>
    <lineage>
        <taxon>unclassified sequences</taxon>
        <taxon>metagenomes</taxon>
        <taxon>ecological metagenomes</taxon>
    </lineage>
</organism>
<dbReference type="SUPFAM" id="SSF46565">
    <property type="entry name" value="Chaperone J-domain"/>
    <property type="match status" value="1"/>
</dbReference>
<protein>
    <recommendedName>
        <fullName evidence="3">J domain-containing protein</fullName>
    </recommendedName>
</protein>
<dbReference type="GO" id="GO:0044571">
    <property type="term" value="P:[2Fe-2S] cluster assembly"/>
    <property type="evidence" value="ECO:0007669"/>
    <property type="project" value="InterPro"/>
</dbReference>
<dbReference type="Gene3D" id="1.20.1280.20">
    <property type="entry name" value="HscB, C-terminal domain"/>
    <property type="match status" value="1"/>
</dbReference>
<dbReference type="CDD" id="cd06257">
    <property type="entry name" value="DnaJ"/>
    <property type="match status" value="1"/>
</dbReference>
<dbReference type="GO" id="GO:0001671">
    <property type="term" value="F:ATPase activator activity"/>
    <property type="evidence" value="ECO:0007669"/>
    <property type="project" value="InterPro"/>
</dbReference>
<keyword evidence="2" id="KW-0143">Chaperone</keyword>
<dbReference type="EMBL" id="MLJW01000556">
    <property type="protein sequence ID" value="OIQ85272.1"/>
    <property type="molecule type" value="Genomic_DNA"/>
</dbReference>